<gene>
    <name evidence="2" type="ORF">DQ226_16190</name>
</gene>
<reference evidence="2 3" key="1">
    <citation type="submission" date="2018-06" db="EMBL/GenBank/DDBJ databases">
        <title>Whole genome sequencing of four bacterial strains from South Shetland trench revealing bio-synthetic gene clusters.</title>
        <authorList>
            <person name="Abdel-Mageed W.M."/>
            <person name="Lehri B."/>
            <person name="Jarmusch S.A."/>
            <person name="Miranda K."/>
            <person name="Goodfellow M."/>
            <person name="Jaspars M."/>
            <person name="Karlyshev A.V."/>
        </authorList>
    </citation>
    <scope>NUCLEOTIDE SEQUENCE [LARGE SCALE GENOMIC DNA]</scope>
    <source>
        <strain evidence="2 3">SST1</strain>
    </source>
</reference>
<sequence>MNQAYYALVTLQAFFSDRFDGRKDRGATAVEYGLMVGLIAVAIILAVTFLGGSLEGLFDEASEAIGGTARPEGE</sequence>
<comment type="caution">
    <text evidence="2">The sequence shown here is derived from an EMBL/GenBank/DDBJ whole genome shotgun (WGS) entry which is preliminary data.</text>
</comment>
<name>A0A365P6Q7_9ACTN</name>
<dbReference type="AlphaFoldDB" id="A0A365P6Q7"/>
<evidence type="ECO:0000256" key="1">
    <source>
        <dbReference type="SAM" id="Phobius"/>
    </source>
</evidence>
<keyword evidence="1" id="KW-0472">Membrane</keyword>
<keyword evidence="1" id="KW-0812">Transmembrane</keyword>
<proteinExistence type="predicted"/>
<dbReference type="InterPro" id="IPR007047">
    <property type="entry name" value="Flp_Fap"/>
</dbReference>
<organism evidence="2 3">
    <name type="scientific">Dietzia maris</name>
    <dbReference type="NCBI Taxonomy" id="37915"/>
    <lineage>
        <taxon>Bacteria</taxon>
        <taxon>Bacillati</taxon>
        <taxon>Actinomycetota</taxon>
        <taxon>Actinomycetes</taxon>
        <taxon>Mycobacteriales</taxon>
        <taxon>Dietziaceae</taxon>
        <taxon>Dietzia</taxon>
    </lineage>
</organism>
<dbReference type="Pfam" id="PF04964">
    <property type="entry name" value="Flp_Fap"/>
    <property type="match status" value="1"/>
</dbReference>
<dbReference type="Proteomes" id="UP000252187">
    <property type="component" value="Unassembled WGS sequence"/>
</dbReference>
<evidence type="ECO:0000313" key="3">
    <source>
        <dbReference type="Proteomes" id="UP000252187"/>
    </source>
</evidence>
<feature type="transmembrane region" description="Helical" evidence="1">
    <location>
        <begin position="32"/>
        <end position="52"/>
    </location>
</feature>
<evidence type="ECO:0000313" key="2">
    <source>
        <dbReference type="EMBL" id="RBA31165.1"/>
    </source>
</evidence>
<accession>A0A365P6Q7</accession>
<dbReference type="EMBL" id="QNTT01000068">
    <property type="protein sequence ID" value="RBA31165.1"/>
    <property type="molecule type" value="Genomic_DNA"/>
</dbReference>
<protein>
    <submittedName>
        <fullName evidence="2">Flp family type IVb pilin</fullName>
    </submittedName>
</protein>
<keyword evidence="1" id="KW-1133">Transmembrane helix</keyword>